<dbReference type="SUPFAM" id="SSF88659">
    <property type="entry name" value="Sigma3 and sigma4 domains of RNA polymerase sigma factors"/>
    <property type="match status" value="1"/>
</dbReference>
<evidence type="ECO:0000256" key="4">
    <source>
        <dbReference type="ARBA" id="ARBA00023163"/>
    </source>
</evidence>
<dbReference type="NCBIfam" id="TIGR02937">
    <property type="entry name" value="sigma70-ECF"/>
    <property type="match status" value="1"/>
</dbReference>
<evidence type="ECO:0000313" key="8">
    <source>
        <dbReference type="Proteomes" id="UP001201273"/>
    </source>
</evidence>
<keyword evidence="4" id="KW-0804">Transcription</keyword>
<gene>
    <name evidence="7" type="ORF">K6Y31_20350</name>
</gene>
<keyword evidence="3" id="KW-0238">DNA-binding</keyword>
<evidence type="ECO:0000259" key="5">
    <source>
        <dbReference type="Pfam" id="PF04542"/>
    </source>
</evidence>
<feature type="domain" description="RNA polymerase sigma-70 region 4" evidence="6">
    <location>
        <begin position="159"/>
        <end position="205"/>
    </location>
</feature>
<dbReference type="SUPFAM" id="SSF88946">
    <property type="entry name" value="Sigma2 domain of RNA polymerase sigma factors"/>
    <property type="match status" value="1"/>
</dbReference>
<reference evidence="7 8" key="1">
    <citation type="journal article" date="2022" name="Environ. Microbiol. Rep.">
        <title>Eco-phylogenetic analyses reveal divergent evolution of vitamin B12 metabolism in the marine bacterial family 'Psychromonadaceae'.</title>
        <authorList>
            <person name="Jin X."/>
            <person name="Yang Y."/>
            <person name="Cao H."/>
            <person name="Gao B."/>
            <person name="Zhao Z."/>
        </authorList>
    </citation>
    <scope>NUCLEOTIDE SEQUENCE [LARGE SCALE GENOMIC DNA]</scope>
    <source>
        <strain evidence="7 8">MKS20</strain>
    </source>
</reference>
<evidence type="ECO:0000259" key="6">
    <source>
        <dbReference type="Pfam" id="PF04545"/>
    </source>
</evidence>
<keyword evidence="2" id="KW-0731">Sigma factor</keyword>
<protein>
    <submittedName>
        <fullName evidence="7">Sigma-70 family RNA polymerase sigma factor</fullName>
    </submittedName>
</protein>
<dbReference type="Pfam" id="PF04545">
    <property type="entry name" value="Sigma70_r4"/>
    <property type="match status" value="1"/>
</dbReference>
<evidence type="ECO:0000313" key="7">
    <source>
        <dbReference type="EMBL" id="MCE2597129.1"/>
    </source>
</evidence>
<dbReference type="Proteomes" id="UP001201273">
    <property type="component" value="Unassembled WGS sequence"/>
</dbReference>
<dbReference type="EMBL" id="JAIMJA010000033">
    <property type="protein sequence ID" value="MCE2597129.1"/>
    <property type="molecule type" value="Genomic_DNA"/>
</dbReference>
<dbReference type="PANTHER" id="PTHR30385">
    <property type="entry name" value="SIGMA FACTOR F FLAGELLAR"/>
    <property type="match status" value="1"/>
</dbReference>
<sequence length="215" mass="24966">MLTSEQLKLLNSLDWKYSRDKKNILVEALLPWVNRVTVSLFKKYNLSSEYEFGDFMHTSLISMYRALDNYDVDNGDFCAYAYKYMKGGVISFATQKPVNNFIYSERLFDIESLANGDEYQKYQYTAIGVLLEHEIYSEIVADGGELSVLRDNIKSLVTSLESNQKKILVYHYYYAVKLKDIADILQISTARVSQLHKQALINLRQHFILEDSKYG</sequence>
<evidence type="ECO:0000256" key="2">
    <source>
        <dbReference type="ARBA" id="ARBA00023082"/>
    </source>
</evidence>
<dbReference type="PANTHER" id="PTHR30385:SF7">
    <property type="entry name" value="RNA POLYMERASE SIGMA FACTOR FLIA"/>
    <property type="match status" value="1"/>
</dbReference>
<dbReference type="RefSeq" id="WP_233054871.1">
    <property type="nucleotide sequence ID" value="NZ_JAIMJA010000033.1"/>
</dbReference>
<accession>A0ABS8WDJ9</accession>
<dbReference type="InterPro" id="IPR014284">
    <property type="entry name" value="RNA_pol_sigma-70_dom"/>
</dbReference>
<evidence type="ECO:0000256" key="1">
    <source>
        <dbReference type="ARBA" id="ARBA00023015"/>
    </source>
</evidence>
<dbReference type="Pfam" id="PF04542">
    <property type="entry name" value="Sigma70_r2"/>
    <property type="match status" value="1"/>
</dbReference>
<dbReference type="InterPro" id="IPR007627">
    <property type="entry name" value="RNA_pol_sigma70_r2"/>
</dbReference>
<keyword evidence="1" id="KW-0805">Transcription regulation</keyword>
<organism evidence="7 8">
    <name type="scientific">Motilimonas cestriensis</name>
    <dbReference type="NCBI Taxonomy" id="2742685"/>
    <lineage>
        <taxon>Bacteria</taxon>
        <taxon>Pseudomonadati</taxon>
        <taxon>Pseudomonadota</taxon>
        <taxon>Gammaproteobacteria</taxon>
        <taxon>Alteromonadales</taxon>
        <taxon>Alteromonadales genera incertae sedis</taxon>
        <taxon>Motilimonas</taxon>
    </lineage>
</organism>
<dbReference type="Gene3D" id="1.10.1740.10">
    <property type="match status" value="1"/>
</dbReference>
<dbReference type="InterPro" id="IPR013325">
    <property type="entry name" value="RNA_pol_sigma_r2"/>
</dbReference>
<evidence type="ECO:0000256" key="3">
    <source>
        <dbReference type="ARBA" id="ARBA00023125"/>
    </source>
</evidence>
<dbReference type="InterPro" id="IPR013324">
    <property type="entry name" value="RNA_pol_sigma_r3/r4-like"/>
</dbReference>
<dbReference type="InterPro" id="IPR007630">
    <property type="entry name" value="RNA_pol_sigma70_r4"/>
</dbReference>
<dbReference type="Gene3D" id="1.20.140.160">
    <property type="match status" value="1"/>
</dbReference>
<proteinExistence type="predicted"/>
<keyword evidence="8" id="KW-1185">Reference proteome</keyword>
<feature type="domain" description="RNA polymerase sigma-70 region 2" evidence="5">
    <location>
        <begin position="25"/>
        <end position="93"/>
    </location>
</feature>
<name>A0ABS8WDJ9_9GAMM</name>
<comment type="caution">
    <text evidence="7">The sequence shown here is derived from an EMBL/GenBank/DDBJ whole genome shotgun (WGS) entry which is preliminary data.</text>
</comment>